<evidence type="ECO:0000313" key="13">
    <source>
        <dbReference type="Proteomes" id="UP000295122"/>
    </source>
</evidence>
<dbReference type="Pfam" id="PF02151">
    <property type="entry name" value="UVR"/>
    <property type="match status" value="1"/>
</dbReference>
<dbReference type="InterPro" id="IPR047296">
    <property type="entry name" value="GIY-YIG_UvrC_Cho"/>
</dbReference>
<dbReference type="Gene3D" id="3.40.1440.10">
    <property type="entry name" value="GIY-YIG endonuclease"/>
    <property type="match status" value="1"/>
</dbReference>
<dbReference type="PROSITE" id="PS50164">
    <property type="entry name" value="GIY_YIG"/>
    <property type="match status" value="1"/>
</dbReference>
<evidence type="ECO:0000256" key="6">
    <source>
        <dbReference type="ARBA" id="ARBA00023236"/>
    </source>
</evidence>
<dbReference type="Pfam" id="PF01541">
    <property type="entry name" value="GIY-YIG"/>
    <property type="match status" value="1"/>
</dbReference>
<keyword evidence="3 7" id="KW-0228">DNA excision</keyword>
<reference evidence="12 13" key="1">
    <citation type="submission" date="2019-03" db="EMBL/GenBank/DDBJ databases">
        <title>Genomic Encyclopedia of Type Strains, Phase IV (KMG-IV): sequencing the most valuable type-strain genomes for metagenomic binning, comparative biology and taxonomic classification.</title>
        <authorList>
            <person name="Goeker M."/>
        </authorList>
    </citation>
    <scope>NUCLEOTIDE SEQUENCE [LARGE SCALE GENOMIC DNA]</scope>
    <source>
        <strain evidence="12 13">DSM 25903</strain>
    </source>
</reference>
<comment type="function">
    <text evidence="7">The UvrABC repair system catalyzes the recognition and processing of DNA lesions. UvrC both incises the 5' and 3' sides of the lesion. The N-terminal half is responsible for the 3' incision and the C-terminal half is responsible for the 5' incision.</text>
</comment>
<feature type="compositionally biased region" description="Gly residues" evidence="8">
    <location>
        <begin position="541"/>
        <end position="551"/>
    </location>
</feature>
<feature type="region of interest" description="Disordered" evidence="8">
    <location>
        <begin position="577"/>
        <end position="599"/>
    </location>
</feature>
<evidence type="ECO:0000256" key="1">
    <source>
        <dbReference type="ARBA" id="ARBA00022490"/>
    </source>
</evidence>
<dbReference type="NCBIfam" id="NF001824">
    <property type="entry name" value="PRK00558.1-5"/>
    <property type="match status" value="1"/>
</dbReference>
<dbReference type="GO" id="GO:0006289">
    <property type="term" value="P:nucleotide-excision repair"/>
    <property type="evidence" value="ECO:0007669"/>
    <property type="project" value="UniProtKB-UniRule"/>
</dbReference>
<name>A0A4R7C8J4_9HYPH</name>
<dbReference type="GO" id="GO:0009381">
    <property type="term" value="F:excinuclease ABC activity"/>
    <property type="evidence" value="ECO:0007669"/>
    <property type="project" value="UniProtKB-UniRule"/>
</dbReference>
<dbReference type="GO" id="GO:0009380">
    <property type="term" value="C:excinuclease repair complex"/>
    <property type="evidence" value="ECO:0007669"/>
    <property type="project" value="InterPro"/>
</dbReference>
<evidence type="ECO:0000256" key="5">
    <source>
        <dbReference type="ARBA" id="ARBA00023204"/>
    </source>
</evidence>
<feature type="domain" description="GIY-YIG" evidence="10">
    <location>
        <begin position="93"/>
        <end position="171"/>
    </location>
</feature>
<dbReference type="InterPro" id="IPR004791">
    <property type="entry name" value="UvrC"/>
</dbReference>
<evidence type="ECO:0000256" key="8">
    <source>
        <dbReference type="SAM" id="MobiDB-lite"/>
    </source>
</evidence>
<feature type="compositionally biased region" description="Polar residues" evidence="8">
    <location>
        <begin position="7"/>
        <end position="19"/>
    </location>
</feature>
<dbReference type="SMART" id="SM00278">
    <property type="entry name" value="HhH1"/>
    <property type="match status" value="2"/>
</dbReference>
<dbReference type="SUPFAM" id="SSF46600">
    <property type="entry name" value="C-terminal UvrC-binding domain of UvrB"/>
    <property type="match status" value="1"/>
</dbReference>
<comment type="subunit">
    <text evidence="7">Interacts with UvrB in an incision complex.</text>
</comment>
<dbReference type="CDD" id="cd10434">
    <property type="entry name" value="GIY-YIG_UvrC_Cho"/>
    <property type="match status" value="1"/>
</dbReference>
<dbReference type="InterPro" id="IPR035901">
    <property type="entry name" value="GIY-YIG_endonuc_sf"/>
</dbReference>
<evidence type="ECO:0000256" key="2">
    <source>
        <dbReference type="ARBA" id="ARBA00022763"/>
    </source>
</evidence>
<feature type="domain" description="UVR" evidence="9">
    <location>
        <begin position="281"/>
        <end position="316"/>
    </location>
</feature>
<evidence type="ECO:0000256" key="7">
    <source>
        <dbReference type="HAMAP-Rule" id="MF_00203"/>
    </source>
</evidence>
<dbReference type="Gene3D" id="1.10.150.20">
    <property type="entry name" value="5' to 3' exonuclease, C-terminal subdomain"/>
    <property type="match status" value="1"/>
</dbReference>
<dbReference type="GO" id="GO:0005737">
    <property type="term" value="C:cytoplasm"/>
    <property type="evidence" value="ECO:0007669"/>
    <property type="project" value="UniProtKB-SubCell"/>
</dbReference>
<comment type="subcellular location">
    <subcellularLocation>
        <location evidence="7">Cytoplasm</location>
    </subcellularLocation>
</comment>
<dbReference type="GO" id="GO:0009432">
    <property type="term" value="P:SOS response"/>
    <property type="evidence" value="ECO:0007669"/>
    <property type="project" value="UniProtKB-UniRule"/>
</dbReference>
<dbReference type="SUPFAM" id="SSF82771">
    <property type="entry name" value="GIY-YIG endonuclease"/>
    <property type="match status" value="1"/>
</dbReference>
<keyword evidence="4 7" id="KW-0267">Excision nuclease</keyword>
<dbReference type="FunFam" id="3.40.1440.10:FF:000001">
    <property type="entry name" value="UvrABC system protein C"/>
    <property type="match status" value="1"/>
</dbReference>
<dbReference type="InterPro" id="IPR010994">
    <property type="entry name" value="RuvA_2-like"/>
</dbReference>
<keyword evidence="6 7" id="KW-0742">SOS response</keyword>
<dbReference type="Proteomes" id="UP000295122">
    <property type="component" value="Unassembled WGS sequence"/>
</dbReference>
<evidence type="ECO:0000313" key="12">
    <source>
        <dbReference type="EMBL" id="TDR93635.1"/>
    </source>
</evidence>
<dbReference type="InterPro" id="IPR000305">
    <property type="entry name" value="GIY-YIG_endonuc"/>
</dbReference>
<keyword evidence="2 7" id="KW-0227">DNA damage</keyword>
<dbReference type="Pfam" id="PF08459">
    <property type="entry name" value="UvrC_RNaseH_dom"/>
    <property type="match status" value="1"/>
</dbReference>
<proteinExistence type="inferred from homology"/>
<dbReference type="PANTHER" id="PTHR30562">
    <property type="entry name" value="UVRC/OXIDOREDUCTASE"/>
    <property type="match status" value="1"/>
</dbReference>
<dbReference type="InterPro" id="IPR036876">
    <property type="entry name" value="UVR_dom_sf"/>
</dbReference>
<dbReference type="EMBL" id="SNZR01000011">
    <property type="protein sequence ID" value="TDR93635.1"/>
    <property type="molecule type" value="Genomic_DNA"/>
</dbReference>
<evidence type="ECO:0000256" key="4">
    <source>
        <dbReference type="ARBA" id="ARBA00022881"/>
    </source>
</evidence>
<organism evidence="12 13">
    <name type="scientific">Enterovirga rhinocerotis</name>
    <dbReference type="NCBI Taxonomy" id="1339210"/>
    <lineage>
        <taxon>Bacteria</taxon>
        <taxon>Pseudomonadati</taxon>
        <taxon>Pseudomonadota</taxon>
        <taxon>Alphaproteobacteria</taxon>
        <taxon>Hyphomicrobiales</taxon>
        <taxon>Methylobacteriaceae</taxon>
        <taxon>Enterovirga</taxon>
    </lineage>
</organism>
<dbReference type="InterPro" id="IPR050066">
    <property type="entry name" value="UvrABC_protein_C"/>
</dbReference>
<keyword evidence="13" id="KW-1185">Reference proteome</keyword>
<dbReference type="PROSITE" id="PS50151">
    <property type="entry name" value="UVR"/>
    <property type="match status" value="1"/>
</dbReference>
<gene>
    <name evidence="7" type="primary">uvrC</name>
    <name evidence="12" type="ORF">EV668_0900</name>
</gene>
<feature type="compositionally biased region" description="Low complexity" evidence="8">
    <location>
        <begin position="577"/>
        <end position="586"/>
    </location>
</feature>
<dbReference type="SUPFAM" id="SSF47781">
    <property type="entry name" value="RuvA domain 2-like"/>
    <property type="match status" value="1"/>
</dbReference>
<feature type="domain" description="UvrC family homology region profile" evidence="11">
    <location>
        <begin position="332"/>
        <end position="625"/>
    </location>
</feature>
<dbReference type="GO" id="GO:0003677">
    <property type="term" value="F:DNA binding"/>
    <property type="evidence" value="ECO:0007669"/>
    <property type="project" value="UniProtKB-UniRule"/>
</dbReference>
<accession>A0A4R7C8J4</accession>
<dbReference type="Pfam" id="PF22920">
    <property type="entry name" value="UvrC_RNaseH"/>
    <property type="match status" value="1"/>
</dbReference>
<dbReference type="AlphaFoldDB" id="A0A4R7C8J4"/>
<dbReference type="InterPro" id="IPR038476">
    <property type="entry name" value="UvrC_RNase_H_dom_sf"/>
</dbReference>
<dbReference type="InterPro" id="IPR001162">
    <property type="entry name" value="UvrC_RNase_H_dom"/>
</dbReference>
<evidence type="ECO:0000259" key="10">
    <source>
        <dbReference type="PROSITE" id="PS50164"/>
    </source>
</evidence>
<comment type="caution">
    <text evidence="12">The sequence shown here is derived from an EMBL/GenBank/DDBJ whole genome shotgun (WGS) entry which is preliminary data.</text>
</comment>
<dbReference type="Gene3D" id="3.30.420.340">
    <property type="entry name" value="UvrC, RNAse H endonuclease domain"/>
    <property type="match status" value="1"/>
</dbReference>
<feature type="region of interest" description="Disordered" evidence="8">
    <location>
        <begin position="533"/>
        <end position="558"/>
    </location>
</feature>
<protein>
    <recommendedName>
        <fullName evidence="7">UvrABC system protein C</fullName>
        <shortName evidence="7">Protein UvrC</shortName>
    </recommendedName>
    <alternativeName>
        <fullName evidence="7">Excinuclease ABC subunit C</fullName>
    </alternativeName>
</protein>
<keyword evidence="5 7" id="KW-0234">DNA repair</keyword>
<evidence type="ECO:0000259" key="11">
    <source>
        <dbReference type="PROSITE" id="PS50165"/>
    </source>
</evidence>
<feature type="region of interest" description="Disordered" evidence="8">
    <location>
        <begin position="1"/>
        <end position="53"/>
    </location>
</feature>
<dbReference type="Gene3D" id="4.10.860.10">
    <property type="entry name" value="UVR domain"/>
    <property type="match status" value="1"/>
</dbReference>
<keyword evidence="1 7" id="KW-0963">Cytoplasm</keyword>
<evidence type="ECO:0000259" key="9">
    <source>
        <dbReference type="PROSITE" id="PS50151"/>
    </source>
</evidence>
<comment type="similarity">
    <text evidence="7">Belongs to the UvrC family.</text>
</comment>
<dbReference type="NCBIfam" id="TIGR00194">
    <property type="entry name" value="uvrC"/>
    <property type="match status" value="1"/>
</dbReference>
<evidence type="ECO:0000256" key="3">
    <source>
        <dbReference type="ARBA" id="ARBA00022769"/>
    </source>
</evidence>
<dbReference type="InterPro" id="IPR001943">
    <property type="entry name" value="UVR_dom"/>
</dbReference>
<dbReference type="SMART" id="SM00465">
    <property type="entry name" value="GIYc"/>
    <property type="match status" value="1"/>
</dbReference>
<dbReference type="PROSITE" id="PS50165">
    <property type="entry name" value="UVRC"/>
    <property type="match status" value="1"/>
</dbReference>
<sequence length="752" mass="82532">MDMFQSGAVQATHASSAQLSPGRRRPYISAMKRNASGDVPPEILDDREDERREDETDLVAEHGSGIELDFQATPSSIEAGTAVIRRFWETLPASPGVYRMIDAKGDVLYVGKARSLKARVGSYVRGHGHSNRIARMIAETCQMVFVTTATETEALLLEANLIKQLRPRYNVVMRDDKSLPYILLTADSEAPQVVKHRGARNRKGSYFGPFASVWAVNRTINALQRAFLLRSCSDSYYENRTRPCLLFQIKRCSGPCTGEISLEDYAVLAREAEAFLTGRSSAVKERLAAEMARASDELEFERAARYRDRIAALSAVQSTQGVNTQSTEEADVFAIDEQAGQFCVEVFFFRNHQNWGNRSYFPRADKSLGKAEVLASFLAQFYDDKPPPRVVLMSDEIEERALLADALAVKAGRKVEVAAPKRGERRLLLEAALRNAREALGRRLAETSSQARLMAGLGQAFGLPAPPRRIEVYDNSHIMGQQAVGAMIVAGPTGFMKTHYRTFNMKSEDLAPGDDYGMMREMLRRRFARLVKEAPRSPSPGAGGSPAGPGEAGLAESPVLAESPALAEAQTAHHLTPDLLSDPLLPGEGGAEATELPDPDTFPAWPDLVLIDGGAGQLEAARAALAEVGAEGVALVGVAKGRDRDAGRETFFIPGRTAIRLPPRDPALYFVQRLRDEAHRFAIGSHRAKRKRELTRSPLDEIPGIGPARKRALLHHFGTVKAIQRAALDDLMRTPGVNAATARTVYEHFHVR</sequence>
<dbReference type="Pfam" id="PF14520">
    <property type="entry name" value="HHH_5"/>
    <property type="match status" value="1"/>
</dbReference>
<dbReference type="InterPro" id="IPR003583">
    <property type="entry name" value="Hlx-hairpin-Hlx_DNA-bd_motif"/>
</dbReference>
<dbReference type="HAMAP" id="MF_00203">
    <property type="entry name" value="UvrC"/>
    <property type="match status" value="1"/>
</dbReference>
<dbReference type="PANTHER" id="PTHR30562:SF1">
    <property type="entry name" value="UVRABC SYSTEM PROTEIN C"/>
    <property type="match status" value="1"/>
</dbReference>